<dbReference type="AlphaFoldDB" id="Q50048"/>
<sequence>MCRKTPTQDYELGAVLDYRERKVVNRATVLNYVRARKVTTDFTGDYRRIKRQQLSLSSLLSSTILSDTLFNLNKLNNLVNMFISKSYVDNVKTKDLAQLGMSLQGMATGHITFVTVPTGVTDGNGNEPPRTADMRVLFDAIINDDPLPLENNQNTQSSGMTPTTTPTPKKAILNNPAPEVQHKQMTITSPRGMTRAGVQVNQPTKSGNHRSQQTQAGQLQLL</sequence>
<evidence type="ECO:0000256" key="1">
    <source>
        <dbReference type="SAM" id="MobiDB-lite"/>
    </source>
</evidence>
<reference evidence="2" key="2">
    <citation type="submission" date="1995-04" db="EMBL/GenBank/DDBJ databases">
        <authorList>
            <person name="Smith D.R."/>
        </authorList>
    </citation>
    <scope>NUCLEOTIDE SEQUENCE</scope>
</reference>
<feature type="compositionally biased region" description="Polar residues" evidence="1">
    <location>
        <begin position="150"/>
        <end position="160"/>
    </location>
</feature>
<feature type="region of interest" description="Disordered" evidence="1">
    <location>
        <begin position="187"/>
        <end position="222"/>
    </location>
</feature>
<reference evidence="2" key="1">
    <citation type="submission" date="1994-09" db="EMBL/GenBank/DDBJ databases">
        <authorList>
            <person name="Robison K."/>
        </authorList>
    </citation>
    <scope>NUCLEOTIDE SEQUENCE</scope>
</reference>
<proteinExistence type="predicted"/>
<dbReference type="PANTHER" id="PTHR33392">
    <property type="entry name" value="POLYISOPRENYL-TEICHOIC ACID--PEPTIDOGLYCAN TEICHOIC ACID TRANSFERASE TAGU"/>
    <property type="match status" value="1"/>
</dbReference>
<dbReference type="EMBL" id="U15182">
    <property type="protein sequence ID" value="AAA62967.1"/>
    <property type="molecule type" value="Genomic_DNA"/>
</dbReference>
<organism evidence="2">
    <name type="scientific">Mycobacterium leprae</name>
    <dbReference type="NCBI Taxonomy" id="1769"/>
    <lineage>
        <taxon>Bacteria</taxon>
        <taxon>Bacillati</taxon>
        <taxon>Actinomycetota</taxon>
        <taxon>Actinomycetes</taxon>
        <taxon>Mycobacteriales</taxon>
        <taxon>Mycobacteriaceae</taxon>
        <taxon>Mycobacterium</taxon>
    </lineage>
</organism>
<protein>
    <submittedName>
        <fullName evidence="2">U2266o</fullName>
    </submittedName>
</protein>
<feature type="region of interest" description="Disordered" evidence="1">
    <location>
        <begin position="147"/>
        <end position="174"/>
    </location>
</feature>
<evidence type="ECO:0000313" key="2">
    <source>
        <dbReference type="EMBL" id="AAA62967.1"/>
    </source>
</evidence>
<accession>Q50048</accession>
<dbReference type="Gene3D" id="3.40.630.190">
    <property type="entry name" value="LCP protein"/>
    <property type="match status" value="1"/>
</dbReference>
<feature type="compositionally biased region" description="Polar residues" evidence="1">
    <location>
        <begin position="199"/>
        <end position="222"/>
    </location>
</feature>
<dbReference type="InterPro" id="IPR050922">
    <property type="entry name" value="LytR/CpsA/Psr_CW_biosynth"/>
</dbReference>
<name>Q50048_MYCLR</name>
<dbReference type="PANTHER" id="PTHR33392:SF6">
    <property type="entry name" value="POLYISOPRENYL-TEICHOIC ACID--PEPTIDOGLYCAN TEICHOIC ACID TRANSFERASE TAGU"/>
    <property type="match status" value="1"/>
</dbReference>